<dbReference type="AlphaFoldDB" id="A0AAW5E4R5"/>
<dbReference type="RefSeq" id="WP_240257847.1">
    <property type="nucleotide sequence ID" value="NZ_JAKTTI010000064.1"/>
</dbReference>
<accession>A0AAW5E4R5</accession>
<proteinExistence type="predicted"/>
<dbReference type="GO" id="GO:0120147">
    <property type="term" value="F:formylglycine-generating oxidase activity"/>
    <property type="evidence" value="ECO:0007669"/>
    <property type="project" value="TreeGrafter"/>
</dbReference>
<dbReference type="InterPro" id="IPR016187">
    <property type="entry name" value="CTDL_fold"/>
</dbReference>
<dbReference type="EMBL" id="JAKTTI010000064">
    <property type="protein sequence ID" value="MCH1627930.1"/>
    <property type="molecule type" value="Genomic_DNA"/>
</dbReference>
<protein>
    <submittedName>
        <fullName evidence="2">Formylglycine-generating enzyme family protein</fullName>
    </submittedName>
</protein>
<comment type="caution">
    <text evidence="2">The sequence shown here is derived from an EMBL/GenBank/DDBJ whole genome shotgun (WGS) entry which is preliminary data.</text>
</comment>
<name>A0AAW5E4R5_9BACI</name>
<sequence>MVFNVNEYVNDLMIYIPGGVTDIRDYRNEQKWMSSNYKLGMPGVRKNLKETIWSVDVDPFFLAKFTVTEELYWRILGRSFINTIDSSKPVVNVSWVDAVNFCNLLSDQLGYDRFYQYHQDTNEVVCNHESSGFRLPTEAEWQYACKAISNGYRYGNIDEIAWYKDNSNEQLHPVGEKKPNEWGLYDMLGNVWEWCWDLYDEETYGTYRIIRGGSWAEEERGCGATCRRKSMPNFSIDDIGFRIARSISGK</sequence>
<dbReference type="InterPro" id="IPR042095">
    <property type="entry name" value="SUMF_sf"/>
</dbReference>
<dbReference type="Pfam" id="PF03781">
    <property type="entry name" value="FGE-sulfatase"/>
    <property type="match status" value="1"/>
</dbReference>
<evidence type="ECO:0000259" key="1">
    <source>
        <dbReference type="Pfam" id="PF03781"/>
    </source>
</evidence>
<reference evidence="2" key="1">
    <citation type="submission" date="2022-02" db="EMBL/GenBank/DDBJ databases">
        <title>Fredinandcohnia quinoae sp. nov. isolated from Chenopodium quinoa seeds.</title>
        <authorList>
            <person name="Saati-Santamaria Z."/>
            <person name="Flores-Felix J.D."/>
            <person name="Igual J.M."/>
            <person name="Velazquez E."/>
            <person name="Garcia-Fraile P."/>
            <person name="Martinez-Molina E."/>
        </authorList>
    </citation>
    <scope>NUCLEOTIDE SEQUENCE</scope>
    <source>
        <strain evidence="2">SECRCQ15</strain>
    </source>
</reference>
<dbReference type="Gene3D" id="3.90.1580.10">
    <property type="entry name" value="paralog of FGE (formylglycine-generating enzyme)"/>
    <property type="match status" value="1"/>
</dbReference>
<gene>
    <name evidence="2" type="ORF">MJG50_21620</name>
</gene>
<dbReference type="SUPFAM" id="SSF56436">
    <property type="entry name" value="C-type lectin-like"/>
    <property type="match status" value="1"/>
</dbReference>
<dbReference type="PANTHER" id="PTHR23150:SF19">
    <property type="entry name" value="FORMYLGLYCINE-GENERATING ENZYME"/>
    <property type="match status" value="1"/>
</dbReference>
<dbReference type="Proteomes" id="UP001431131">
    <property type="component" value="Unassembled WGS sequence"/>
</dbReference>
<dbReference type="InterPro" id="IPR051043">
    <property type="entry name" value="Sulfatase_Mod_Factor_Kinase"/>
</dbReference>
<feature type="domain" description="Sulfatase-modifying factor enzyme-like" evidence="1">
    <location>
        <begin position="54"/>
        <end position="245"/>
    </location>
</feature>
<evidence type="ECO:0000313" key="3">
    <source>
        <dbReference type="Proteomes" id="UP001431131"/>
    </source>
</evidence>
<keyword evidence="3" id="KW-1185">Reference proteome</keyword>
<dbReference type="PANTHER" id="PTHR23150">
    <property type="entry name" value="SULFATASE MODIFYING FACTOR 1, 2"/>
    <property type="match status" value="1"/>
</dbReference>
<evidence type="ECO:0000313" key="2">
    <source>
        <dbReference type="EMBL" id="MCH1627930.1"/>
    </source>
</evidence>
<organism evidence="2 3">
    <name type="scientific">Fredinandcohnia quinoae</name>
    <dbReference type="NCBI Taxonomy" id="2918902"/>
    <lineage>
        <taxon>Bacteria</taxon>
        <taxon>Bacillati</taxon>
        <taxon>Bacillota</taxon>
        <taxon>Bacilli</taxon>
        <taxon>Bacillales</taxon>
        <taxon>Bacillaceae</taxon>
        <taxon>Fredinandcohnia</taxon>
    </lineage>
</organism>
<dbReference type="InterPro" id="IPR005532">
    <property type="entry name" value="SUMF_dom"/>
</dbReference>